<reference evidence="1" key="1">
    <citation type="submission" date="2014-11" db="EMBL/GenBank/DDBJ databases">
        <authorList>
            <person name="Amaro Gonzalez C."/>
        </authorList>
    </citation>
    <scope>NUCLEOTIDE SEQUENCE</scope>
</reference>
<organism evidence="1">
    <name type="scientific">Anguilla anguilla</name>
    <name type="common">European freshwater eel</name>
    <name type="synonym">Muraena anguilla</name>
    <dbReference type="NCBI Taxonomy" id="7936"/>
    <lineage>
        <taxon>Eukaryota</taxon>
        <taxon>Metazoa</taxon>
        <taxon>Chordata</taxon>
        <taxon>Craniata</taxon>
        <taxon>Vertebrata</taxon>
        <taxon>Euteleostomi</taxon>
        <taxon>Actinopterygii</taxon>
        <taxon>Neopterygii</taxon>
        <taxon>Teleostei</taxon>
        <taxon>Anguilliformes</taxon>
        <taxon>Anguillidae</taxon>
        <taxon>Anguilla</taxon>
    </lineage>
</organism>
<protein>
    <submittedName>
        <fullName evidence="1">Uncharacterized protein</fullName>
    </submittedName>
</protein>
<sequence>MHFPDHATQETFSLYFRPYPQVFTVDTN</sequence>
<accession>A0A0E9P904</accession>
<name>A0A0E9P904_ANGAN</name>
<proteinExistence type="predicted"/>
<reference evidence="1" key="2">
    <citation type="journal article" date="2015" name="Fish Shellfish Immunol.">
        <title>Early steps in the European eel (Anguilla anguilla)-Vibrio vulnificus interaction in the gills: Role of the RtxA13 toxin.</title>
        <authorList>
            <person name="Callol A."/>
            <person name="Pajuelo D."/>
            <person name="Ebbesson L."/>
            <person name="Teles M."/>
            <person name="MacKenzie S."/>
            <person name="Amaro C."/>
        </authorList>
    </citation>
    <scope>NUCLEOTIDE SEQUENCE</scope>
</reference>
<evidence type="ECO:0000313" key="1">
    <source>
        <dbReference type="EMBL" id="JAH01156.1"/>
    </source>
</evidence>
<dbReference type="EMBL" id="GBXM01107421">
    <property type="protein sequence ID" value="JAH01156.1"/>
    <property type="molecule type" value="Transcribed_RNA"/>
</dbReference>
<dbReference type="AlphaFoldDB" id="A0A0E9P904"/>